<keyword evidence="1" id="KW-0812">Transmembrane</keyword>
<name>G0QVR4_ICHMU</name>
<evidence type="ECO:0000256" key="1">
    <source>
        <dbReference type="SAM" id="Phobius"/>
    </source>
</evidence>
<organism evidence="2 3">
    <name type="scientific">Ichthyophthirius multifiliis</name>
    <name type="common">White spot disease agent</name>
    <name type="synonym">Ich</name>
    <dbReference type="NCBI Taxonomy" id="5932"/>
    <lineage>
        <taxon>Eukaryota</taxon>
        <taxon>Sar</taxon>
        <taxon>Alveolata</taxon>
        <taxon>Ciliophora</taxon>
        <taxon>Intramacronucleata</taxon>
        <taxon>Oligohymenophorea</taxon>
        <taxon>Hymenostomatida</taxon>
        <taxon>Ophryoglenina</taxon>
        <taxon>Ichthyophthirius</taxon>
    </lineage>
</organism>
<reference evidence="2 3" key="1">
    <citation type="submission" date="2011-07" db="EMBL/GenBank/DDBJ databases">
        <authorList>
            <person name="Coyne R."/>
            <person name="Brami D."/>
            <person name="Johnson J."/>
            <person name="Hostetler J."/>
            <person name="Hannick L."/>
            <person name="Clark T."/>
            <person name="Cassidy-Hanley D."/>
            <person name="Inman J."/>
        </authorList>
    </citation>
    <scope>NUCLEOTIDE SEQUENCE [LARGE SCALE GENOMIC DNA]</scope>
    <source>
        <strain evidence="2 3">G5</strain>
    </source>
</reference>
<evidence type="ECO:0000313" key="2">
    <source>
        <dbReference type="EMBL" id="EGR30691.1"/>
    </source>
</evidence>
<proteinExistence type="predicted"/>
<dbReference type="GeneID" id="14906808"/>
<dbReference type="RefSeq" id="XP_004032278.1">
    <property type="nucleotide sequence ID" value="XM_004032230.1"/>
</dbReference>
<feature type="non-terminal residue" evidence="2">
    <location>
        <position position="1"/>
    </location>
</feature>
<sequence length="65" mass="7685">DSFHVIYAKMDIFIMIFNVFQPVQIINIKMFRLELAMIVIINVKLVLMQPIVILAFRIKLHLLVD</sequence>
<evidence type="ECO:0000313" key="3">
    <source>
        <dbReference type="Proteomes" id="UP000008983"/>
    </source>
</evidence>
<dbReference type="AlphaFoldDB" id="G0QVR4"/>
<keyword evidence="3" id="KW-1185">Reference proteome</keyword>
<dbReference type="Proteomes" id="UP000008983">
    <property type="component" value="Unassembled WGS sequence"/>
</dbReference>
<dbReference type="InParanoid" id="G0QVR4"/>
<feature type="transmembrane region" description="Helical" evidence="1">
    <location>
        <begin position="35"/>
        <end position="58"/>
    </location>
</feature>
<accession>G0QVR4</accession>
<protein>
    <submittedName>
        <fullName evidence="2">Uncharacterized protein</fullName>
    </submittedName>
</protein>
<keyword evidence="1" id="KW-0472">Membrane</keyword>
<dbReference type="EMBL" id="GL983955">
    <property type="protein sequence ID" value="EGR30691.1"/>
    <property type="molecule type" value="Genomic_DNA"/>
</dbReference>
<keyword evidence="1" id="KW-1133">Transmembrane helix</keyword>
<gene>
    <name evidence="2" type="ORF">IMG5_125630</name>
</gene>
<feature type="non-terminal residue" evidence="2">
    <location>
        <position position="65"/>
    </location>
</feature>